<sequence>MYITEEQIKLTKKKIRERNVHVARYLPLYQAIRQKKWKDVEDFVDKDPDALHNDITETGENIFHFLSQFDEAINLVKKFVEKVPPKSLERKNINGITALVTAALSGNTKAAKVFVENNKKLLRIRHIEALVKNNKNVLSKEDMKSFLRNKNNSPIEKDMEEFVRKKLICDETDEECTFLPVHAAAYCSRQETVEYLISETAKVEDLNRDSGLLLLNILIKSNLFGTALDLLEQYPKLANPDPRYWKTNFDIMVRKPRIYASGSRLGFWHRFIYQCIPLQEEKNPYPLQRVGGDIEKQTDRFQCCSAESKPLKFLQATFGL</sequence>
<gene>
    <name evidence="1" type="ORF">Dsin_014322</name>
</gene>
<reference evidence="1" key="1">
    <citation type="journal article" date="2023" name="Plant J.">
        <title>Genome sequences and population genomics provide insights into the demographic history, inbreeding, and mutation load of two 'living fossil' tree species of Dipteronia.</title>
        <authorList>
            <person name="Feng Y."/>
            <person name="Comes H.P."/>
            <person name="Chen J."/>
            <person name="Zhu S."/>
            <person name="Lu R."/>
            <person name="Zhang X."/>
            <person name="Li P."/>
            <person name="Qiu J."/>
            <person name="Olsen K.M."/>
            <person name="Qiu Y."/>
        </authorList>
    </citation>
    <scope>NUCLEOTIDE SEQUENCE</scope>
    <source>
        <tissue evidence="1">Leaf</tissue>
    </source>
</reference>
<dbReference type="PANTHER" id="PTHR24121:SF21">
    <property type="entry name" value="ANKYRIN REPEAT FAMILY PROTEIN"/>
    <property type="match status" value="1"/>
</dbReference>
<organism evidence="1 2">
    <name type="scientific">Dipteronia sinensis</name>
    <dbReference type="NCBI Taxonomy" id="43782"/>
    <lineage>
        <taxon>Eukaryota</taxon>
        <taxon>Viridiplantae</taxon>
        <taxon>Streptophyta</taxon>
        <taxon>Embryophyta</taxon>
        <taxon>Tracheophyta</taxon>
        <taxon>Spermatophyta</taxon>
        <taxon>Magnoliopsida</taxon>
        <taxon>eudicotyledons</taxon>
        <taxon>Gunneridae</taxon>
        <taxon>Pentapetalae</taxon>
        <taxon>rosids</taxon>
        <taxon>malvids</taxon>
        <taxon>Sapindales</taxon>
        <taxon>Sapindaceae</taxon>
        <taxon>Hippocastanoideae</taxon>
        <taxon>Acereae</taxon>
        <taxon>Dipteronia</taxon>
    </lineage>
</organism>
<evidence type="ECO:0000313" key="1">
    <source>
        <dbReference type="EMBL" id="KAK3220352.1"/>
    </source>
</evidence>
<keyword evidence="2" id="KW-1185">Reference proteome</keyword>
<proteinExistence type="predicted"/>
<evidence type="ECO:0000313" key="2">
    <source>
        <dbReference type="Proteomes" id="UP001281410"/>
    </source>
</evidence>
<dbReference type="InterPro" id="IPR036770">
    <property type="entry name" value="Ankyrin_rpt-contain_sf"/>
</dbReference>
<dbReference type="PANTHER" id="PTHR24121">
    <property type="entry name" value="NO MECHANORECEPTOR POTENTIAL C, ISOFORM D-RELATED"/>
    <property type="match status" value="1"/>
</dbReference>
<protein>
    <recommendedName>
        <fullName evidence="3">Ankyrin repeat protein</fullName>
    </recommendedName>
</protein>
<dbReference type="SUPFAM" id="SSF48403">
    <property type="entry name" value="Ankyrin repeat"/>
    <property type="match status" value="1"/>
</dbReference>
<dbReference type="AlphaFoldDB" id="A0AAE0AM11"/>
<dbReference type="Gene3D" id="1.25.40.20">
    <property type="entry name" value="Ankyrin repeat-containing domain"/>
    <property type="match status" value="1"/>
</dbReference>
<evidence type="ECO:0008006" key="3">
    <source>
        <dbReference type="Google" id="ProtNLM"/>
    </source>
</evidence>
<dbReference type="EMBL" id="JANJYJ010000004">
    <property type="protein sequence ID" value="KAK3220352.1"/>
    <property type="molecule type" value="Genomic_DNA"/>
</dbReference>
<name>A0AAE0AM11_9ROSI</name>
<dbReference type="Proteomes" id="UP001281410">
    <property type="component" value="Unassembled WGS sequence"/>
</dbReference>
<comment type="caution">
    <text evidence="1">The sequence shown here is derived from an EMBL/GenBank/DDBJ whole genome shotgun (WGS) entry which is preliminary data.</text>
</comment>
<accession>A0AAE0AM11</accession>